<dbReference type="AlphaFoldDB" id="A0A015Z2V6"/>
<feature type="transmembrane region" description="Helical" evidence="1">
    <location>
        <begin position="152"/>
        <end position="169"/>
    </location>
</feature>
<keyword evidence="1" id="KW-1133">Transmembrane helix</keyword>
<keyword evidence="1" id="KW-0812">Transmembrane</keyword>
<feature type="transmembrane region" description="Helical" evidence="1">
    <location>
        <begin position="50"/>
        <end position="78"/>
    </location>
</feature>
<organism evidence="2 3">
    <name type="scientific">Bacteroides fragilis str. S36L11</name>
    <dbReference type="NCBI Taxonomy" id="1339327"/>
    <lineage>
        <taxon>Bacteria</taxon>
        <taxon>Pseudomonadati</taxon>
        <taxon>Bacteroidota</taxon>
        <taxon>Bacteroidia</taxon>
        <taxon>Bacteroidales</taxon>
        <taxon>Bacteroidaceae</taxon>
        <taxon>Bacteroides</taxon>
    </lineage>
</organism>
<evidence type="ECO:0000256" key="1">
    <source>
        <dbReference type="SAM" id="Phobius"/>
    </source>
</evidence>
<comment type="caution">
    <text evidence="2">The sequence shown here is derived from an EMBL/GenBank/DDBJ whole genome shotgun (WGS) entry which is preliminary data.</text>
</comment>
<dbReference type="Proteomes" id="UP000022082">
    <property type="component" value="Unassembled WGS sequence"/>
</dbReference>
<evidence type="ECO:0000313" key="3">
    <source>
        <dbReference type="Proteomes" id="UP000022082"/>
    </source>
</evidence>
<dbReference type="EMBL" id="JGDJ01000170">
    <property type="protein sequence ID" value="EXZ29184.1"/>
    <property type="molecule type" value="Genomic_DNA"/>
</dbReference>
<keyword evidence="1" id="KW-0472">Membrane</keyword>
<protein>
    <submittedName>
        <fullName evidence="2">Putative membrane protein</fullName>
    </submittedName>
</protein>
<feature type="transmembrane region" description="Helical" evidence="1">
    <location>
        <begin position="7"/>
        <end position="30"/>
    </location>
</feature>
<sequence>MNTKNISYILSTISVFAFMYYYFSLVMIWHCLAPFDLDMTSIITWDDIQFTFASFLIPSLISFSIVFGGISLIAAPLLDSLKERKDKILESLSKYIRRYSKKRCLFYWGGLLFLILIIVTTSFILDLYPAASIYYIIAGAVFAYCKYGRGDIIFHLMIFIAMIFFCSDVKKRIPHFYNTTVKIESINGDIIETDAQHRLVFLGTKYIVVQEDSTNAKLYPTNGIKNIEWINK</sequence>
<dbReference type="PATRIC" id="fig|1339327.3.peg.2259"/>
<proteinExistence type="predicted"/>
<evidence type="ECO:0000313" key="2">
    <source>
        <dbReference type="EMBL" id="EXZ29184.1"/>
    </source>
</evidence>
<accession>A0A015Z2V6</accession>
<name>A0A015Z2V6_BACFG</name>
<reference evidence="2 3" key="1">
    <citation type="submission" date="2014-02" db="EMBL/GenBank/DDBJ databases">
        <authorList>
            <person name="Sears C."/>
            <person name="Carroll K."/>
            <person name="Sack B.R."/>
            <person name="Qadri F."/>
            <person name="Myers L.L."/>
            <person name="Chung G.-T."/>
            <person name="Escheverria P."/>
            <person name="Fraser C.M."/>
            <person name="Sadzewicz L."/>
            <person name="Shefchek K.A."/>
            <person name="Tallon L."/>
            <person name="Das S.P."/>
            <person name="Daugherty S."/>
            <person name="Mongodin E.F."/>
        </authorList>
    </citation>
    <scope>NUCLEOTIDE SEQUENCE [LARGE SCALE GENOMIC DNA]</scope>
    <source>
        <strain evidence="2 3">S36L11</strain>
    </source>
</reference>
<gene>
    <name evidence="2" type="ORF">M136_1617</name>
</gene>
<feature type="transmembrane region" description="Helical" evidence="1">
    <location>
        <begin position="104"/>
        <end position="125"/>
    </location>
</feature>